<evidence type="ECO:0000256" key="8">
    <source>
        <dbReference type="ARBA" id="ARBA00023251"/>
    </source>
</evidence>
<protein>
    <submittedName>
        <fullName evidence="10">Daunorubicin resistance ABC transporter ATPase subunit</fullName>
    </submittedName>
</protein>
<evidence type="ECO:0000256" key="7">
    <source>
        <dbReference type="ARBA" id="ARBA00023136"/>
    </source>
</evidence>
<dbReference type="EMBL" id="CP001778">
    <property type="protein sequence ID" value="ADD44404.1"/>
    <property type="molecule type" value="Genomic_DNA"/>
</dbReference>
<keyword evidence="4" id="KW-0547">Nucleotide-binding</keyword>
<dbReference type="GO" id="GO:0005524">
    <property type="term" value="F:ATP binding"/>
    <property type="evidence" value="ECO:0007669"/>
    <property type="project" value="UniProtKB-KW"/>
</dbReference>
<evidence type="ECO:0000313" key="10">
    <source>
        <dbReference type="EMBL" id="ADD44404.1"/>
    </source>
</evidence>
<feature type="domain" description="ABC transporter" evidence="9">
    <location>
        <begin position="18"/>
        <end position="248"/>
    </location>
</feature>
<evidence type="ECO:0000256" key="1">
    <source>
        <dbReference type="ARBA" id="ARBA00004202"/>
    </source>
</evidence>
<dbReference type="InterPro" id="IPR003439">
    <property type="entry name" value="ABC_transporter-like_ATP-bd"/>
</dbReference>
<dbReference type="HOGENOM" id="CLU_000604_1_2_11"/>
<dbReference type="FunFam" id="3.40.50.300:FF:000589">
    <property type="entry name" value="ABC transporter, ATP-binding subunit"/>
    <property type="match status" value="1"/>
</dbReference>
<keyword evidence="6" id="KW-1278">Translocase</keyword>
<evidence type="ECO:0000313" key="11">
    <source>
        <dbReference type="Proteomes" id="UP000000844"/>
    </source>
</evidence>
<dbReference type="Gene3D" id="3.40.50.300">
    <property type="entry name" value="P-loop containing nucleotide triphosphate hydrolases"/>
    <property type="match status" value="1"/>
</dbReference>
<dbReference type="PROSITE" id="PS00211">
    <property type="entry name" value="ABC_TRANSPORTER_1"/>
    <property type="match status" value="1"/>
</dbReference>
<evidence type="ECO:0000256" key="3">
    <source>
        <dbReference type="ARBA" id="ARBA00022475"/>
    </source>
</evidence>
<dbReference type="SUPFAM" id="SSF52540">
    <property type="entry name" value="P-loop containing nucleoside triphosphate hydrolases"/>
    <property type="match status" value="1"/>
</dbReference>
<dbReference type="PANTHER" id="PTHR42711">
    <property type="entry name" value="ABC TRANSPORTER ATP-BINDING PROTEIN"/>
    <property type="match status" value="1"/>
</dbReference>
<keyword evidence="5" id="KW-0067">ATP-binding</keyword>
<gene>
    <name evidence="10" type="ordered locus">Snas_4762</name>
</gene>
<comment type="subcellular location">
    <subcellularLocation>
        <location evidence="1">Cell membrane</location>
        <topology evidence="1">Peripheral membrane protein</topology>
    </subcellularLocation>
</comment>
<dbReference type="GO" id="GO:0005886">
    <property type="term" value="C:plasma membrane"/>
    <property type="evidence" value="ECO:0007669"/>
    <property type="project" value="UniProtKB-SubCell"/>
</dbReference>
<dbReference type="STRING" id="446470.Snas_4762"/>
<reference evidence="10 11" key="1">
    <citation type="journal article" date="2009" name="Stand. Genomic Sci.">
        <title>Complete genome sequence of Stackebrandtia nassauensis type strain (LLR-40K-21).</title>
        <authorList>
            <person name="Munk C."/>
            <person name="Lapidus A."/>
            <person name="Copeland A."/>
            <person name="Jando M."/>
            <person name="Mayilraj S."/>
            <person name="Glavina Del Rio T."/>
            <person name="Nolan M."/>
            <person name="Chen F."/>
            <person name="Lucas S."/>
            <person name="Tice H."/>
            <person name="Cheng J.F."/>
            <person name="Han C."/>
            <person name="Detter J.C."/>
            <person name="Bruce D."/>
            <person name="Goodwin L."/>
            <person name="Chain P."/>
            <person name="Pitluck S."/>
            <person name="Goker M."/>
            <person name="Ovchinikova G."/>
            <person name="Pati A."/>
            <person name="Ivanova N."/>
            <person name="Mavromatis K."/>
            <person name="Chen A."/>
            <person name="Palaniappan K."/>
            <person name="Land M."/>
            <person name="Hauser L."/>
            <person name="Chang Y.J."/>
            <person name="Jeffries C.D."/>
            <person name="Bristow J."/>
            <person name="Eisen J.A."/>
            <person name="Markowitz V."/>
            <person name="Hugenholtz P."/>
            <person name="Kyrpides N.C."/>
            <person name="Klenk H.P."/>
        </authorList>
    </citation>
    <scope>NUCLEOTIDE SEQUENCE [LARGE SCALE GENOMIC DNA]</scope>
    <source>
        <strain evidence="11">DSM 44728 / CIP 108903 / NRRL B-16338 / NBRC 102104 / LLR-40K-21</strain>
    </source>
</reference>
<keyword evidence="11" id="KW-1185">Reference proteome</keyword>
<dbReference type="InterPro" id="IPR003593">
    <property type="entry name" value="AAA+_ATPase"/>
</dbReference>
<dbReference type="InterPro" id="IPR050763">
    <property type="entry name" value="ABC_transporter_ATP-binding"/>
</dbReference>
<dbReference type="InterPro" id="IPR017871">
    <property type="entry name" value="ABC_transporter-like_CS"/>
</dbReference>
<dbReference type="PANTHER" id="PTHR42711:SF19">
    <property type="entry name" value="DOXORUBICIN RESISTANCE ATP-BINDING PROTEIN DRRA"/>
    <property type="match status" value="1"/>
</dbReference>
<dbReference type="Proteomes" id="UP000000844">
    <property type="component" value="Chromosome"/>
</dbReference>
<keyword evidence="8" id="KW-0046">Antibiotic resistance</keyword>
<evidence type="ECO:0000256" key="2">
    <source>
        <dbReference type="ARBA" id="ARBA00022448"/>
    </source>
</evidence>
<evidence type="ECO:0000256" key="5">
    <source>
        <dbReference type="ARBA" id="ARBA00022840"/>
    </source>
</evidence>
<dbReference type="PROSITE" id="PS50893">
    <property type="entry name" value="ABC_TRANSPORTER_2"/>
    <property type="match status" value="1"/>
</dbReference>
<sequence length="309" mass="33393">MAYAERMAYTLMESDAAVELRRLRKSYGANLVIDEVDLTVPAGSVFALLGPNGAGKTTIVNVLSTLIPFDGGSATVMGHDVRSEPARVRREIAVTGQFAAVDELLTGRENLTMFARLNRVPRARLRSRVDAMLDGFDLAQAADRRVRGYSGGMKRRLDLAISMLIRPRVLFLDEPTTGLDPRSRAAVWEFVRELARDGVTILLTTQYLDEADQLADGLALLDGGRIVAEGSPADLKRRVGTEIVHIEYSDGRSLNLPTDGSFAGIREAMLGVDGADLVAAVEIRTPSLDDVFFTLTGQAAARQSEGASA</sequence>
<keyword evidence="2" id="KW-0813">Transport</keyword>
<dbReference type="GO" id="GO:0046677">
    <property type="term" value="P:response to antibiotic"/>
    <property type="evidence" value="ECO:0007669"/>
    <property type="project" value="UniProtKB-KW"/>
</dbReference>
<accession>D3Q7R2</accession>
<proteinExistence type="predicted"/>
<evidence type="ECO:0000256" key="4">
    <source>
        <dbReference type="ARBA" id="ARBA00022741"/>
    </source>
</evidence>
<dbReference type="KEGG" id="sna:Snas_4762"/>
<evidence type="ECO:0000256" key="6">
    <source>
        <dbReference type="ARBA" id="ARBA00022967"/>
    </source>
</evidence>
<evidence type="ECO:0000259" key="9">
    <source>
        <dbReference type="PROSITE" id="PS50893"/>
    </source>
</evidence>
<dbReference type="SMART" id="SM00382">
    <property type="entry name" value="AAA"/>
    <property type="match status" value="1"/>
</dbReference>
<dbReference type="GO" id="GO:0016887">
    <property type="term" value="F:ATP hydrolysis activity"/>
    <property type="evidence" value="ECO:0007669"/>
    <property type="project" value="InterPro"/>
</dbReference>
<keyword evidence="7" id="KW-0472">Membrane</keyword>
<dbReference type="eggNOG" id="COG1131">
    <property type="taxonomic scope" value="Bacteria"/>
</dbReference>
<name>D3Q7R2_STANL</name>
<dbReference type="AlphaFoldDB" id="D3Q7R2"/>
<keyword evidence="3" id="KW-1003">Cell membrane</keyword>
<dbReference type="Pfam" id="PF00005">
    <property type="entry name" value="ABC_tran"/>
    <property type="match status" value="1"/>
</dbReference>
<organism evidence="10 11">
    <name type="scientific">Stackebrandtia nassauensis (strain DSM 44728 / CIP 108903 / NRRL B-16338 / NBRC 102104 / LLR-40K-21)</name>
    <dbReference type="NCBI Taxonomy" id="446470"/>
    <lineage>
        <taxon>Bacteria</taxon>
        <taxon>Bacillati</taxon>
        <taxon>Actinomycetota</taxon>
        <taxon>Actinomycetes</taxon>
        <taxon>Glycomycetales</taxon>
        <taxon>Glycomycetaceae</taxon>
        <taxon>Stackebrandtia</taxon>
    </lineage>
</organism>
<dbReference type="InterPro" id="IPR027417">
    <property type="entry name" value="P-loop_NTPase"/>
</dbReference>